<keyword evidence="5 6" id="KW-0234">DNA repair</keyword>
<proteinExistence type="inferred from homology"/>
<dbReference type="Gene3D" id="3.40.960.10">
    <property type="entry name" value="VSR Endonuclease"/>
    <property type="match status" value="1"/>
</dbReference>
<feature type="domain" description="DUF559" evidence="7">
    <location>
        <begin position="93"/>
        <end position="134"/>
    </location>
</feature>
<dbReference type="AlphaFoldDB" id="A0A1T4XEU8"/>
<dbReference type="EMBL" id="FUYH01000008">
    <property type="protein sequence ID" value="SKA87551.1"/>
    <property type="molecule type" value="Genomic_DNA"/>
</dbReference>
<dbReference type="CDD" id="cd00221">
    <property type="entry name" value="Vsr"/>
    <property type="match status" value="1"/>
</dbReference>
<dbReference type="Pfam" id="PF04480">
    <property type="entry name" value="DUF559"/>
    <property type="match status" value="1"/>
</dbReference>
<dbReference type="InterPro" id="IPR004603">
    <property type="entry name" value="DNA_mismatch_endonuc_vsr"/>
</dbReference>
<dbReference type="STRING" id="1147123.SAMN05443428_10819"/>
<keyword evidence="2 6" id="KW-0255">Endonuclease</keyword>
<evidence type="ECO:0000256" key="6">
    <source>
        <dbReference type="PIRNR" id="PIRNR018267"/>
    </source>
</evidence>
<evidence type="ECO:0000256" key="5">
    <source>
        <dbReference type="ARBA" id="ARBA00023204"/>
    </source>
</evidence>
<evidence type="ECO:0000256" key="3">
    <source>
        <dbReference type="ARBA" id="ARBA00022763"/>
    </source>
</evidence>
<dbReference type="InterPro" id="IPR007569">
    <property type="entry name" value="DUF559"/>
</dbReference>
<keyword evidence="1 6" id="KW-0540">Nuclease</keyword>
<keyword evidence="9" id="KW-1185">Reference proteome</keyword>
<accession>A0A1T4XEU8</accession>
<dbReference type="Proteomes" id="UP000190105">
    <property type="component" value="Unassembled WGS sequence"/>
</dbReference>
<evidence type="ECO:0000256" key="4">
    <source>
        <dbReference type="ARBA" id="ARBA00022801"/>
    </source>
</evidence>
<reference evidence="9" key="1">
    <citation type="submission" date="2017-02" db="EMBL/GenBank/DDBJ databases">
        <authorList>
            <person name="Varghese N."/>
            <person name="Submissions S."/>
        </authorList>
    </citation>
    <scope>NUCLEOTIDE SEQUENCE [LARGE SCALE GENOMIC DNA]</scope>
    <source>
        <strain evidence="9">USBA 833</strain>
    </source>
</reference>
<dbReference type="EC" id="3.1.-.-" evidence="6"/>
<keyword evidence="4 6" id="KW-0378">Hydrolase</keyword>
<dbReference type="GO" id="GO:0006298">
    <property type="term" value="P:mismatch repair"/>
    <property type="evidence" value="ECO:0007669"/>
    <property type="project" value="UniProtKB-UniRule"/>
</dbReference>
<dbReference type="RefSeq" id="WP_078696331.1">
    <property type="nucleotide sequence ID" value="NZ_FUYH01000008.1"/>
</dbReference>
<name>A0A1T4XEU8_9CLOT</name>
<evidence type="ECO:0000259" key="7">
    <source>
        <dbReference type="Pfam" id="PF04480"/>
    </source>
</evidence>
<evidence type="ECO:0000313" key="8">
    <source>
        <dbReference type="EMBL" id="SKA87551.1"/>
    </source>
</evidence>
<dbReference type="OrthoDB" id="9801520at2"/>
<gene>
    <name evidence="8" type="ORF">SAMN05443428_10819</name>
</gene>
<evidence type="ECO:0000256" key="2">
    <source>
        <dbReference type="ARBA" id="ARBA00022759"/>
    </source>
</evidence>
<dbReference type="SUPFAM" id="SSF52980">
    <property type="entry name" value="Restriction endonuclease-like"/>
    <property type="match status" value="1"/>
</dbReference>
<sequence>MDVLTPEQRRKNMQAIKGKDTKIEIMLRQKLWEKGYRYRKNYKNLPGRPDIVFLRLKIAIFCDSEFWHGYNWEDKKKRLGTNREFWIKKIETNMERDKKVNEKLISDGWIVLRFWETEIKKNPDNCIKIIEEAIQQRKK</sequence>
<comment type="similarity">
    <text evidence="6">Belongs to the vsr family.</text>
</comment>
<evidence type="ECO:0000313" key="9">
    <source>
        <dbReference type="Proteomes" id="UP000190105"/>
    </source>
</evidence>
<dbReference type="GO" id="GO:0004519">
    <property type="term" value="F:endonuclease activity"/>
    <property type="evidence" value="ECO:0007669"/>
    <property type="project" value="UniProtKB-KW"/>
</dbReference>
<dbReference type="NCBIfam" id="TIGR00632">
    <property type="entry name" value="vsr"/>
    <property type="match status" value="1"/>
</dbReference>
<dbReference type="InterPro" id="IPR011335">
    <property type="entry name" value="Restrct_endonuc-II-like"/>
</dbReference>
<dbReference type="PIRSF" id="PIRSF018267">
    <property type="entry name" value="VSR_endonuc"/>
    <property type="match status" value="1"/>
</dbReference>
<organism evidence="8 9">
    <name type="scientific">Caloramator quimbayensis</name>
    <dbReference type="NCBI Taxonomy" id="1147123"/>
    <lineage>
        <taxon>Bacteria</taxon>
        <taxon>Bacillati</taxon>
        <taxon>Bacillota</taxon>
        <taxon>Clostridia</taxon>
        <taxon>Eubacteriales</taxon>
        <taxon>Clostridiaceae</taxon>
        <taxon>Caloramator</taxon>
    </lineage>
</organism>
<comment type="function">
    <text evidence="6">May nick specific sequences that contain T:G mispairs resulting from m5C-deamination.</text>
</comment>
<dbReference type="GO" id="GO:0016787">
    <property type="term" value="F:hydrolase activity"/>
    <property type="evidence" value="ECO:0007669"/>
    <property type="project" value="UniProtKB-KW"/>
</dbReference>
<protein>
    <recommendedName>
        <fullName evidence="6">Very short patch repair endonuclease</fullName>
        <ecNumber evidence="6">3.1.-.-</ecNumber>
    </recommendedName>
</protein>
<dbReference type="Pfam" id="PF03852">
    <property type="entry name" value="Vsr"/>
    <property type="match status" value="1"/>
</dbReference>
<evidence type="ECO:0000256" key="1">
    <source>
        <dbReference type="ARBA" id="ARBA00022722"/>
    </source>
</evidence>
<keyword evidence="3 6" id="KW-0227">DNA damage</keyword>